<dbReference type="Pfam" id="PF14704">
    <property type="entry name" value="DERM"/>
    <property type="match status" value="1"/>
</dbReference>
<gene>
    <name evidence="6" type="ORF">P5673_029941</name>
</gene>
<keyword evidence="5" id="KW-1133">Transmembrane helix</keyword>
<reference evidence="6" key="1">
    <citation type="journal article" date="2023" name="G3 (Bethesda)">
        <title>Whole genome assembly and annotation of the endangered Caribbean coral Acropora cervicornis.</title>
        <authorList>
            <person name="Selwyn J.D."/>
            <person name="Vollmer S.V."/>
        </authorList>
    </citation>
    <scope>NUCLEOTIDE SEQUENCE</scope>
    <source>
        <strain evidence="6">K2</strain>
    </source>
</reference>
<dbReference type="GO" id="GO:0031012">
    <property type="term" value="C:extracellular matrix"/>
    <property type="evidence" value="ECO:0007669"/>
    <property type="project" value="TreeGrafter"/>
</dbReference>
<keyword evidence="5" id="KW-0812">Transmembrane</keyword>
<feature type="transmembrane region" description="Helical" evidence="5">
    <location>
        <begin position="93"/>
        <end position="118"/>
    </location>
</feature>
<keyword evidence="5" id="KW-0472">Membrane</keyword>
<dbReference type="EMBL" id="JARQWQ010000124">
    <property type="protein sequence ID" value="KAK2549555.1"/>
    <property type="molecule type" value="Genomic_DNA"/>
</dbReference>
<keyword evidence="4" id="KW-1015">Disulfide bond</keyword>
<evidence type="ECO:0000256" key="5">
    <source>
        <dbReference type="SAM" id="Phobius"/>
    </source>
</evidence>
<dbReference type="GO" id="GO:0030199">
    <property type="term" value="P:collagen fibril organization"/>
    <property type="evidence" value="ECO:0007669"/>
    <property type="project" value="TreeGrafter"/>
</dbReference>
<comment type="caution">
    <text evidence="6">The sequence shown here is derived from an EMBL/GenBank/DDBJ whole genome shotgun (WGS) entry which is preliminary data.</text>
</comment>
<dbReference type="PANTHER" id="PTHR15040">
    <property type="entry name" value="DERMATOPONTIN-RELATED"/>
    <property type="match status" value="1"/>
</dbReference>
<protein>
    <submittedName>
        <fullName evidence="6">Hemagglutinin/amebocyte aggregation factor</fullName>
    </submittedName>
</protein>
<evidence type="ECO:0000256" key="4">
    <source>
        <dbReference type="ARBA" id="ARBA00023157"/>
    </source>
</evidence>
<dbReference type="GO" id="GO:0005615">
    <property type="term" value="C:extracellular space"/>
    <property type="evidence" value="ECO:0007669"/>
    <property type="project" value="TreeGrafter"/>
</dbReference>
<sequence>MACSEPMMFSRTIDGPHLGVKSLKAYDAVKTQREIRTVGNTPVSSPNSLSDGAQETSFFLRREGVFFDSFGRNFRSIFQNYFIFKMTMKASKLALLLLLVVALEILLFTGCDADPFWVRRRRRRRRRYVPPVPVCSSSRPYSPGWINSWQQDFNVRCITSYSIRVWQSQHRNCKEDRIHYFQCKNGPFAYQHRHCSSSHYVNDFDGPLAFKCAHNGVIAGVGSTYSIGARDRRFSFRCCHKHGYVAHTCKHTAIINKWDQPMRYVVPSGYYLVGAFSVHQNSKEDRIWKFEICQFSRILKWVRV</sequence>
<keyword evidence="7" id="KW-1185">Reference proteome</keyword>
<evidence type="ECO:0000313" key="7">
    <source>
        <dbReference type="Proteomes" id="UP001249851"/>
    </source>
</evidence>
<name>A0AAD9PUZ8_ACRCE</name>
<comment type="subcellular location">
    <subcellularLocation>
        <location evidence="1">Secreted</location>
    </subcellularLocation>
</comment>
<dbReference type="Proteomes" id="UP001249851">
    <property type="component" value="Unassembled WGS sequence"/>
</dbReference>
<proteinExistence type="inferred from homology"/>
<evidence type="ECO:0000256" key="3">
    <source>
        <dbReference type="ARBA" id="ARBA00022525"/>
    </source>
</evidence>
<accession>A0AAD9PUZ8</accession>
<evidence type="ECO:0000313" key="6">
    <source>
        <dbReference type="EMBL" id="KAK2549555.1"/>
    </source>
</evidence>
<evidence type="ECO:0000256" key="2">
    <source>
        <dbReference type="ARBA" id="ARBA00008712"/>
    </source>
</evidence>
<comment type="similarity">
    <text evidence="2">Belongs to the dermatopontin family.</text>
</comment>
<organism evidence="6 7">
    <name type="scientific">Acropora cervicornis</name>
    <name type="common">Staghorn coral</name>
    <dbReference type="NCBI Taxonomy" id="6130"/>
    <lineage>
        <taxon>Eukaryota</taxon>
        <taxon>Metazoa</taxon>
        <taxon>Cnidaria</taxon>
        <taxon>Anthozoa</taxon>
        <taxon>Hexacorallia</taxon>
        <taxon>Scleractinia</taxon>
        <taxon>Astrocoeniina</taxon>
        <taxon>Acroporidae</taxon>
        <taxon>Acropora</taxon>
    </lineage>
</organism>
<dbReference type="AlphaFoldDB" id="A0AAD9PUZ8"/>
<dbReference type="PANTHER" id="PTHR15040:SF1">
    <property type="entry name" value="DERMATOPONTIN-LIKE ISOFORM X1"/>
    <property type="match status" value="1"/>
</dbReference>
<reference evidence="6" key="2">
    <citation type="journal article" date="2023" name="Science">
        <title>Genomic signatures of disease resistance in endangered staghorn corals.</title>
        <authorList>
            <person name="Vollmer S.V."/>
            <person name="Selwyn J.D."/>
            <person name="Despard B.A."/>
            <person name="Roesel C.L."/>
        </authorList>
    </citation>
    <scope>NUCLEOTIDE SEQUENCE</scope>
    <source>
        <strain evidence="6">K2</strain>
    </source>
</reference>
<dbReference type="InterPro" id="IPR026645">
    <property type="entry name" value="Dermatopontin"/>
</dbReference>
<evidence type="ECO:0000256" key="1">
    <source>
        <dbReference type="ARBA" id="ARBA00004613"/>
    </source>
</evidence>
<keyword evidence="3" id="KW-0964">Secreted</keyword>